<proteinExistence type="predicted"/>
<dbReference type="EMBL" id="LRPB01000034">
    <property type="protein sequence ID" value="KYG82904.1"/>
    <property type="molecule type" value="Genomic_DNA"/>
</dbReference>
<comment type="caution">
    <text evidence="1">The sequence shown here is derived from an EMBL/GenBank/DDBJ whole genome shotgun (WGS) entry which is preliminary data.</text>
</comment>
<sequence>MKEARLQIPVLTNRNGIRRPFREGEQAHLCEALGQQSLFGRCRRNWKKEYVLTWGDLGLHELETEKSAEVIVVNRT</sequence>
<name>A0A150XW85_9BACT</name>
<dbReference type="AlphaFoldDB" id="A0A150XW85"/>
<reference evidence="1 2" key="1">
    <citation type="submission" date="2016-01" db="EMBL/GenBank/DDBJ databases">
        <title>Genome sequencing of Roseivirga seohaensis SW-152.</title>
        <authorList>
            <person name="Selvaratnam C."/>
            <person name="Thevarajoo S."/>
            <person name="Goh K.M."/>
            <person name="Ee R."/>
            <person name="Chan K.-G."/>
            <person name="Chong C.S."/>
        </authorList>
    </citation>
    <scope>NUCLEOTIDE SEQUENCE [LARGE SCALE GENOMIC DNA]</scope>
    <source>
        <strain evidence="1 2">SW-152</strain>
    </source>
</reference>
<organism evidence="1 2">
    <name type="scientific">Roseivirga seohaensis</name>
    <dbReference type="NCBI Taxonomy" id="1914963"/>
    <lineage>
        <taxon>Bacteria</taxon>
        <taxon>Pseudomonadati</taxon>
        <taxon>Bacteroidota</taxon>
        <taxon>Cytophagia</taxon>
        <taxon>Cytophagales</taxon>
        <taxon>Roseivirgaceae</taxon>
        <taxon>Roseivirga</taxon>
    </lineage>
</organism>
<protein>
    <submittedName>
        <fullName evidence="1">Uncharacterized protein</fullName>
    </submittedName>
</protein>
<gene>
    <name evidence="1" type="ORF">AWW67_05610</name>
</gene>
<evidence type="ECO:0000313" key="2">
    <source>
        <dbReference type="Proteomes" id="UP000075663"/>
    </source>
</evidence>
<accession>A0A150XW85</accession>
<dbReference type="STRING" id="1914963.AWW67_05610"/>
<evidence type="ECO:0000313" key="1">
    <source>
        <dbReference type="EMBL" id="KYG82904.1"/>
    </source>
</evidence>
<dbReference type="Proteomes" id="UP000075663">
    <property type="component" value="Unassembled WGS sequence"/>
</dbReference>